<evidence type="ECO:0000313" key="1">
    <source>
        <dbReference type="EMBL" id="KAJ0171389.1"/>
    </source>
</evidence>
<comment type="caution">
    <text evidence="1">The sequence shown here is derived from an EMBL/GenBank/DDBJ whole genome shotgun (WGS) entry which is preliminary data.</text>
</comment>
<dbReference type="EMBL" id="CM034410">
    <property type="protein sequence ID" value="KAJ0171389.1"/>
    <property type="molecule type" value="Genomic_DNA"/>
</dbReference>
<name>A0ACC1CII2_9NEOP</name>
<keyword evidence="2" id="KW-1185">Reference proteome</keyword>
<dbReference type="Proteomes" id="UP000824533">
    <property type="component" value="Linkage Group LG24"/>
</dbReference>
<accession>A0ACC1CII2</accession>
<sequence length="399" mass="46212">MATIIRTAFIKVLTPGQGVKIAGCTFVQNRNISGKSLRESLPPRPPKPAPFDYINKDYTWLRSLFDRTTHRFDENTKVIVVEGPVAAGKTKFASSLAEDLGMKHFPEANMDLHYIRPNGCDLRMFDDQLPEDTRTFDHVNFNKCPTHRLAGNFQIMMYTARYSQYIDALAHLLNTGQGVVLERSPYSDFVFLEAMYKCGYISKGVRSVYYELRANTIEELMRPHLVIYLDLPVDKVQQSIKARNCPHEVGGKALTPDFLKELEKQYKTKYLKDISTHAELLVYDWTGGGDVEVVVEDIERLNFEQYTEREEPKMKDWRLPREPDWADQRMMFSNNKFFLMNLFSIPRLDVPELITSADDAFAREQLIYSHPAFEYTEGYTKGESGLLLKNKMPKYEEYI</sequence>
<organism evidence="1 2">
    <name type="scientific">Dendrolimus kikuchii</name>
    <dbReference type="NCBI Taxonomy" id="765133"/>
    <lineage>
        <taxon>Eukaryota</taxon>
        <taxon>Metazoa</taxon>
        <taxon>Ecdysozoa</taxon>
        <taxon>Arthropoda</taxon>
        <taxon>Hexapoda</taxon>
        <taxon>Insecta</taxon>
        <taxon>Pterygota</taxon>
        <taxon>Neoptera</taxon>
        <taxon>Endopterygota</taxon>
        <taxon>Lepidoptera</taxon>
        <taxon>Glossata</taxon>
        <taxon>Ditrysia</taxon>
        <taxon>Bombycoidea</taxon>
        <taxon>Lasiocampidae</taxon>
        <taxon>Dendrolimus</taxon>
    </lineage>
</organism>
<reference evidence="1 2" key="1">
    <citation type="journal article" date="2021" name="Front. Genet.">
        <title>Chromosome-Level Genome Assembly Reveals Significant Gene Expansion in the Toll and IMD Signaling Pathways of Dendrolimus kikuchii.</title>
        <authorList>
            <person name="Zhou J."/>
            <person name="Wu P."/>
            <person name="Xiong Z."/>
            <person name="Liu N."/>
            <person name="Zhao N."/>
            <person name="Ji M."/>
            <person name="Qiu Y."/>
            <person name="Yang B."/>
        </authorList>
    </citation>
    <scope>NUCLEOTIDE SEQUENCE [LARGE SCALE GENOMIC DNA]</scope>
    <source>
        <strain evidence="1">Ann1</strain>
    </source>
</reference>
<evidence type="ECO:0000313" key="2">
    <source>
        <dbReference type="Proteomes" id="UP000824533"/>
    </source>
</evidence>
<gene>
    <name evidence="1" type="ORF">K1T71_012939</name>
</gene>
<proteinExistence type="predicted"/>
<protein>
    <submittedName>
        <fullName evidence="1">Uncharacterized protein</fullName>
    </submittedName>
</protein>